<keyword evidence="2" id="KW-1185">Reference proteome</keyword>
<dbReference type="AlphaFoldDB" id="A0A1Y2BPX2"/>
<gene>
    <name evidence="1" type="ORF">LY90DRAFT_511438</name>
</gene>
<dbReference type="EMBL" id="MCOG01000146">
    <property type="protein sequence ID" value="ORY36782.1"/>
    <property type="molecule type" value="Genomic_DNA"/>
</dbReference>
<comment type="caution">
    <text evidence="1">The sequence shown here is derived from an EMBL/GenBank/DDBJ whole genome shotgun (WGS) entry which is preliminary data.</text>
</comment>
<dbReference type="Proteomes" id="UP000193920">
    <property type="component" value="Unassembled WGS sequence"/>
</dbReference>
<evidence type="ECO:0000313" key="1">
    <source>
        <dbReference type="EMBL" id="ORY36782.1"/>
    </source>
</evidence>
<proteinExistence type="predicted"/>
<reference evidence="1 2" key="1">
    <citation type="submission" date="2016-08" db="EMBL/GenBank/DDBJ databases">
        <title>A Parts List for Fungal Cellulosomes Revealed by Comparative Genomics.</title>
        <authorList>
            <consortium name="DOE Joint Genome Institute"/>
            <person name="Haitjema C.H."/>
            <person name="Gilmore S.P."/>
            <person name="Henske J.K."/>
            <person name="Solomon K.V."/>
            <person name="De Groot R."/>
            <person name="Kuo A."/>
            <person name="Mondo S.J."/>
            <person name="Salamov A.A."/>
            <person name="Labutti K."/>
            <person name="Zhao Z."/>
            <person name="Chiniquy J."/>
            <person name="Barry K."/>
            <person name="Brewer H.M."/>
            <person name="Purvine S.O."/>
            <person name="Wright A.T."/>
            <person name="Boxma B."/>
            <person name="Van Alen T."/>
            <person name="Hackstein J.H."/>
            <person name="Baker S.E."/>
            <person name="Grigoriev I.V."/>
            <person name="O'Malley M.A."/>
        </authorList>
    </citation>
    <scope>NUCLEOTIDE SEQUENCE [LARGE SCALE GENOMIC DNA]</scope>
    <source>
        <strain evidence="1 2">G1</strain>
    </source>
</reference>
<sequence>MKNLFDIYIAFSNKKKNNNIISSIPLEILPTENNEYECTFTLSNYFNAYFENEPPSLAQTCWNEGILNCFLHIKREKLEWCFDFRNTNMLLNTLIFEKDGLAKYLFFTNSSSVEEVEWYIHCGLTEKVIKCFDLESSPKDKLYIEIENNLSKSNDFKNTDHDNNQKEDKNKNYVYLNNEIHFKGIPVKNYSNSEDLSYIWQKLPSELKVNLSNSINNQTGFVLKAVLKGHLSNEIPNDKVWLLNPEYNSHEIQLHLKME</sequence>
<evidence type="ECO:0000313" key="2">
    <source>
        <dbReference type="Proteomes" id="UP000193920"/>
    </source>
</evidence>
<name>A0A1Y2BPX2_9FUNG</name>
<protein>
    <submittedName>
        <fullName evidence="1">Uncharacterized protein</fullName>
    </submittedName>
</protein>
<accession>A0A1Y2BPX2</accession>
<organism evidence="1 2">
    <name type="scientific">Neocallimastix californiae</name>
    <dbReference type="NCBI Taxonomy" id="1754190"/>
    <lineage>
        <taxon>Eukaryota</taxon>
        <taxon>Fungi</taxon>
        <taxon>Fungi incertae sedis</taxon>
        <taxon>Chytridiomycota</taxon>
        <taxon>Chytridiomycota incertae sedis</taxon>
        <taxon>Neocallimastigomycetes</taxon>
        <taxon>Neocallimastigales</taxon>
        <taxon>Neocallimastigaceae</taxon>
        <taxon>Neocallimastix</taxon>
    </lineage>
</organism>